<evidence type="ECO:0000259" key="7">
    <source>
        <dbReference type="PROSITE" id="PS51755"/>
    </source>
</evidence>
<gene>
    <name evidence="8" type="ORF">JT362_27730</name>
</gene>
<evidence type="ECO:0000313" key="9">
    <source>
        <dbReference type="Proteomes" id="UP001156441"/>
    </source>
</evidence>
<feature type="compositionally biased region" description="Basic and acidic residues" evidence="6">
    <location>
        <begin position="297"/>
        <end position="306"/>
    </location>
</feature>
<keyword evidence="4" id="KW-0804">Transcription</keyword>
<dbReference type="InterPro" id="IPR051677">
    <property type="entry name" value="AfsR-DnrI-RedD_regulator"/>
</dbReference>
<dbReference type="InterPro" id="IPR016032">
    <property type="entry name" value="Sig_transdc_resp-reg_C-effctor"/>
</dbReference>
<comment type="caution">
    <text evidence="8">The sequence shown here is derived from an EMBL/GenBank/DDBJ whole genome shotgun (WGS) entry which is preliminary data.</text>
</comment>
<dbReference type="InterPro" id="IPR003593">
    <property type="entry name" value="AAA+_ATPase"/>
</dbReference>
<evidence type="ECO:0000256" key="3">
    <source>
        <dbReference type="ARBA" id="ARBA00023125"/>
    </source>
</evidence>
<dbReference type="CDD" id="cd15831">
    <property type="entry name" value="BTAD"/>
    <property type="match status" value="1"/>
</dbReference>
<dbReference type="InterPro" id="IPR027417">
    <property type="entry name" value="P-loop_NTPase"/>
</dbReference>
<dbReference type="SMART" id="SM00382">
    <property type="entry name" value="AAA"/>
    <property type="match status" value="1"/>
</dbReference>
<evidence type="ECO:0000256" key="1">
    <source>
        <dbReference type="ARBA" id="ARBA00005820"/>
    </source>
</evidence>
<feature type="region of interest" description="Disordered" evidence="6">
    <location>
        <begin position="273"/>
        <end position="329"/>
    </location>
</feature>
<dbReference type="PROSITE" id="PS51755">
    <property type="entry name" value="OMPR_PHOB"/>
    <property type="match status" value="1"/>
</dbReference>
<dbReference type="Gene3D" id="1.25.40.10">
    <property type="entry name" value="Tetratricopeptide repeat domain"/>
    <property type="match status" value="1"/>
</dbReference>
<dbReference type="Proteomes" id="UP001156441">
    <property type="component" value="Unassembled WGS sequence"/>
</dbReference>
<dbReference type="InterPro" id="IPR041664">
    <property type="entry name" value="AAA_16"/>
</dbReference>
<protein>
    <submittedName>
        <fullName evidence="8">AAA family ATPase</fullName>
    </submittedName>
</protein>
<evidence type="ECO:0000256" key="2">
    <source>
        <dbReference type="ARBA" id="ARBA00023015"/>
    </source>
</evidence>
<keyword evidence="2" id="KW-0805">Transcription regulation</keyword>
<feature type="domain" description="OmpR/PhoB-type" evidence="7">
    <location>
        <begin position="18"/>
        <end position="121"/>
    </location>
</feature>
<organism evidence="8 9">
    <name type="scientific">Actinophytocola gossypii</name>
    <dbReference type="NCBI Taxonomy" id="2812003"/>
    <lineage>
        <taxon>Bacteria</taxon>
        <taxon>Bacillati</taxon>
        <taxon>Actinomycetota</taxon>
        <taxon>Actinomycetes</taxon>
        <taxon>Pseudonocardiales</taxon>
        <taxon>Pseudonocardiaceae</taxon>
    </lineage>
</organism>
<dbReference type="SUPFAM" id="SSF46894">
    <property type="entry name" value="C-terminal effector domain of the bipartite response regulators"/>
    <property type="match status" value="1"/>
</dbReference>
<keyword evidence="3 5" id="KW-0238">DNA-binding</keyword>
<reference evidence="8 9" key="1">
    <citation type="submission" date="2021-02" db="EMBL/GenBank/DDBJ databases">
        <title>Actinophytocola xerophila sp. nov., isolated from soil of cotton cropping field.</title>
        <authorList>
            <person name="Huang R."/>
            <person name="Chen X."/>
            <person name="Ge X."/>
            <person name="Liu W."/>
        </authorList>
    </citation>
    <scope>NUCLEOTIDE SEQUENCE [LARGE SCALE GENOMIC DNA]</scope>
    <source>
        <strain evidence="8 9">S1-96</strain>
    </source>
</reference>
<feature type="DNA-binding region" description="OmpR/PhoB-type" evidence="5">
    <location>
        <begin position="18"/>
        <end position="121"/>
    </location>
</feature>
<dbReference type="SMART" id="SM01043">
    <property type="entry name" value="BTAD"/>
    <property type="match status" value="1"/>
</dbReference>
<dbReference type="EMBL" id="JAFFZE010000022">
    <property type="protein sequence ID" value="MCT2586918.1"/>
    <property type="molecule type" value="Genomic_DNA"/>
</dbReference>
<dbReference type="Gene3D" id="1.10.10.10">
    <property type="entry name" value="Winged helix-like DNA-binding domain superfamily/Winged helix DNA-binding domain"/>
    <property type="match status" value="1"/>
</dbReference>
<dbReference type="Gene3D" id="3.40.50.300">
    <property type="entry name" value="P-loop containing nucleotide triphosphate hydrolases"/>
    <property type="match status" value="1"/>
</dbReference>
<dbReference type="SUPFAM" id="SSF52540">
    <property type="entry name" value="P-loop containing nucleoside triphosphate hydrolases"/>
    <property type="match status" value="1"/>
</dbReference>
<keyword evidence="9" id="KW-1185">Reference proteome</keyword>
<sequence>MAPACEPPVSARSVPGQRDRVRTVSVRFGVLGPLIAENEHGPIDLRGPRHRAVLARLLVARGRVVPVTRLVDDLWEVPPDGAVGALRTFVSTLRRALEPHRPPRGPARVLVTSGPGYALHVPDVSDVDAWRFETTVATRPPVLARLEEALDLWRGPAYGEFGDRPWARAEATRLDELRLLALERRAQALLDDGRPAEAVPDLETHVTAHPWREDAWRLLALALYRAGRQGDALGALRRARAVLATDLGVDPGPALRQLESDVLAQAPHLAAPVTAEPERPAEPAHPPELAHPSEPARPADPERSPDSADPARFAHQTRPDKPAHSPTPLVGRGVELARLDEAASAVLAGKRLGLVLVSGDAGAGKTALAEAFAKRSAAHGWTVAWGANPEDEGLPAAWPWTRILTALDGPAAPTAGSDPVAARFGWHRAVVAHLGEVANRAPLLLVLDDLHHAGEETLALLASVVTEPVRAPALLLATHRTTDPPPALVTLLGRAARAEPVRIHLGGLPPNAVSDLVQAVTGRHVDDATATAIHRRSGGNPFFVRELARLADTDLDAVPPGVRDVVRHRIAALPEPVRDAVRQAAVIGTGVDLDVLTALHGPDALDALETATRQGFLVEQAPGRFRFAHDLVRDTVYHDLSRSRRARWHAAVAETIEALRPGDVDALAHHHLLAHSPHAARYARAAAERAEHRYAPHEAARLWRAALDHAGPDTAERLAIVMGLVRALAVTGALDQARRYRAEALDLADTLDDPSRTAAVLAAFDVPAIWTANDDPALAARVVAVTERTLAQLPPTAVAERSRLLATLALESRNTGGARARAAAREAEALARELGDPAVLAFALNARFIQSFERAGLAPRRAAIGTELVDLARRHHLVTFEVLGHLILVQAHAALADLPTADHHARAADRLGEDHDLPVVSVFTQWYRAMRTSLTGDPAEAETAYRAAAARLAGTGMSGVDDGILELALLCHRLRHDLPVGEPASFGGYEPWCRPLVRPEDTGPIPDSPRDLLFEARTCLHALVAIRRGDRAAMERCRADLLPAAGELAGAGSGLVTLHPVAHYLAELDAALERD</sequence>
<accession>A0ABT2JGD4</accession>
<dbReference type="InterPro" id="IPR001867">
    <property type="entry name" value="OmpR/PhoB-type_DNA-bd"/>
</dbReference>
<evidence type="ECO:0000313" key="8">
    <source>
        <dbReference type="EMBL" id="MCT2586918.1"/>
    </source>
</evidence>
<dbReference type="Pfam" id="PF13191">
    <property type="entry name" value="AAA_16"/>
    <property type="match status" value="1"/>
</dbReference>
<dbReference type="InterPro" id="IPR036388">
    <property type="entry name" value="WH-like_DNA-bd_sf"/>
</dbReference>
<dbReference type="SUPFAM" id="SSF48452">
    <property type="entry name" value="TPR-like"/>
    <property type="match status" value="2"/>
</dbReference>
<dbReference type="SMART" id="SM00862">
    <property type="entry name" value="Trans_reg_C"/>
    <property type="match status" value="1"/>
</dbReference>
<evidence type="ECO:0000256" key="6">
    <source>
        <dbReference type="SAM" id="MobiDB-lite"/>
    </source>
</evidence>
<name>A0ABT2JGD4_9PSEU</name>
<evidence type="ECO:0000256" key="4">
    <source>
        <dbReference type="ARBA" id="ARBA00023163"/>
    </source>
</evidence>
<proteinExistence type="inferred from homology"/>
<dbReference type="InterPro" id="IPR005158">
    <property type="entry name" value="BTAD"/>
</dbReference>
<dbReference type="Pfam" id="PF00486">
    <property type="entry name" value="Trans_reg_C"/>
    <property type="match status" value="1"/>
</dbReference>
<evidence type="ECO:0000256" key="5">
    <source>
        <dbReference type="PROSITE-ProRule" id="PRU01091"/>
    </source>
</evidence>
<dbReference type="PANTHER" id="PTHR35807:SF1">
    <property type="entry name" value="TRANSCRIPTIONAL REGULATOR REDD"/>
    <property type="match status" value="1"/>
</dbReference>
<dbReference type="PANTHER" id="PTHR35807">
    <property type="entry name" value="TRANSCRIPTIONAL REGULATOR REDD-RELATED"/>
    <property type="match status" value="1"/>
</dbReference>
<dbReference type="Pfam" id="PF03704">
    <property type="entry name" value="BTAD"/>
    <property type="match status" value="1"/>
</dbReference>
<comment type="similarity">
    <text evidence="1">Belongs to the AfsR/DnrI/RedD regulatory family.</text>
</comment>
<dbReference type="InterPro" id="IPR011990">
    <property type="entry name" value="TPR-like_helical_dom_sf"/>
</dbReference>